<dbReference type="EMBL" id="SOMN01000001">
    <property type="protein sequence ID" value="TFE31714.1"/>
    <property type="molecule type" value="Genomic_DNA"/>
</dbReference>
<evidence type="ECO:0000259" key="1">
    <source>
        <dbReference type="Pfam" id="PF02602"/>
    </source>
</evidence>
<name>A0A4Y8M809_9BACL</name>
<dbReference type="SUPFAM" id="SSF69618">
    <property type="entry name" value="HemD-like"/>
    <property type="match status" value="1"/>
</dbReference>
<dbReference type="PANTHER" id="PTHR40082:SF1">
    <property type="entry name" value="BLR5956 PROTEIN"/>
    <property type="match status" value="1"/>
</dbReference>
<evidence type="ECO:0000313" key="2">
    <source>
        <dbReference type="EMBL" id="TFE31714.1"/>
    </source>
</evidence>
<dbReference type="Proteomes" id="UP000297900">
    <property type="component" value="Unassembled WGS sequence"/>
</dbReference>
<dbReference type="InterPro" id="IPR036108">
    <property type="entry name" value="4pyrrol_syn_uPrphyn_synt_sf"/>
</dbReference>
<accession>A0A4Y8M809</accession>
<sequence length="280" mass="30622">MGKLTGKNIAVTGPRCEEEFTRMVLKMGGQPFICPAQGNVYSDEEQLGEQLRALTASSVDWLVLTTGIGTEALVAKAESFGMKEELLTFMSNTRIAARGYKTVNTLRRLQIEPALKADDGTTEGIYRALSVYPLEGAKIVLQLYGDPSPKISNRLREAGAECIELLPYIHVMPEAGPIDTLIDRCLDGSMDAVVFTSTAQARCFFHRARTTSKEQSLLDAFENHALCVAVGKVTAEALHDEGVIRVLYPEEERLGPSLVGAGRWFEARSSIREDLPAVAQ</sequence>
<comment type="caution">
    <text evidence="2">The sequence shown here is derived from an EMBL/GenBank/DDBJ whole genome shotgun (WGS) entry which is preliminary data.</text>
</comment>
<dbReference type="NCBIfam" id="NF004584">
    <property type="entry name" value="PRK05928.2-1"/>
    <property type="match status" value="1"/>
</dbReference>
<organism evidence="2 3">
    <name type="scientific">Cohnella luojiensis</name>
    <dbReference type="NCBI Taxonomy" id="652876"/>
    <lineage>
        <taxon>Bacteria</taxon>
        <taxon>Bacillati</taxon>
        <taxon>Bacillota</taxon>
        <taxon>Bacilli</taxon>
        <taxon>Bacillales</taxon>
        <taxon>Paenibacillaceae</taxon>
        <taxon>Cohnella</taxon>
    </lineage>
</organism>
<evidence type="ECO:0000313" key="3">
    <source>
        <dbReference type="Proteomes" id="UP000297900"/>
    </source>
</evidence>
<dbReference type="InterPro" id="IPR039793">
    <property type="entry name" value="UROS/Hem4"/>
</dbReference>
<dbReference type="EC" id="4.2.1.75" evidence="2"/>
<dbReference type="Pfam" id="PF02602">
    <property type="entry name" value="HEM4"/>
    <property type="match status" value="1"/>
</dbReference>
<dbReference type="Gene3D" id="3.40.50.10090">
    <property type="match status" value="2"/>
</dbReference>
<dbReference type="OrthoDB" id="9775656at2"/>
<dbReference type="AlphaFoldDB" id="A0A4Y8M809"/>
<proteinExistence type="predicted"/>
<dbReference type="PANTHER" id="PTHR40082">
    <property type="entry name" value="BLR5956 PROTEIN"/>
    <property type="match status" value="1"/>
</dbReference>
<protein>
    <submittedName>
        <fullName evidence="2">Uroporphyrinogen-III synthase</fullName>
        <ecNumber evidence="2">4.2.1.75</ecNumber>
    </submittedName>
</protein>
<gene>
    <name evidence="2" type="ORF">E2980_01160</name>
</gene>
<keyword evidence="2" id="KW-0456">Lyase</keyword>
<keyword evidence="3" id="KW-1185">Reference proteome</keyword>
<dbReference type="GO" id="GO:0006780">
    <property type="term" value="P:uroporphyrinogen III biosynthetic process"/>
    <property type="evidence" value="ECO:0007669"/>
    <property type="project" value="InterPro"/>
</dbReference>
<dbReference type="CDD" id="cd06578">
    <property type="entry name" value="HemD"/>
    <property type="match status" value="1"/>
</dbReference>
<reference evidence="2 3" key="1">
    <citation type="submission" date="2019-03" db="EMBL/GenBank/DDBJ databases">
        <title>Cohnella endophytica sp. nov., a novel endophytic bacterium isolated from bark of Sonneratia apetala.</title>
        <authorList>
            <person name="Tuo L."/>
        </authorList>
    </citation>
    <scope>NUCLEOTIDE SEQUENCE [LARGE SCALE GENOMIC DNA]</scope>
    <source>
        <strain evidence="2 3">CCTCC AB 208254</strain>
    </source>
</reference>
<dbReference type="GO" id="GO:0004852">
    <property type="term" value="F:uroporphyrinogen-III synthase activity"/>
    <property type="evidence" value="ECO:0007669"/>
    <property type="project" value="UniProtKB-EC"/>
</dbReference>
<dbReference type="RefSeq" id="WP_135150282.1">
    <property type="nucleotide sequence ID" value="NZ_SOMN01000001.1"/>
</dbReference>
<feature type="domain" description="Tetrapyrrole biosynthesis uroporphyrinogen III synthase" evidence="1">
    <location>
        <begin position="23"/>
        <end position="254"/>
    </location>
</feature>
<dbReference type="InterPro" id="IPR003754">
    <property type="entry name" value="4pyrrol_synth_uPrphyn_synth"/>
</dbReference>